<protein>
    <submittedName>
        <fullName evidence="2">Uncharacterized protein</fullName>
    </submittedName>
</protein>
<evidence type="ECO:0000256" key="1">
    <source>
        <dbReference type="SAM" id="MobiDB-lite"/>
    </source>
</evidence>
<proteinExistence type="predicted"/>
<reference evidence="2 3" key="1">
    <citation type="submission" date="2015-01" db="EMBL/GenBank/DDBJ databases">
        <title>Genome of allotetraploid Gossypium barbadense reveals genomic plasticity and fiber elongation in cotton evolution.</title>
        <authorList>
            <person name="Chen X."/>
            <person name="Liu X."/>
            <person name="Zhao B."/>
            <person name="Zheng H."/>
            <person name="Hu Y."/>
            <person name="Lu G."/>
            <person name="Yang C."/>
            <person name="Chen J."/>
            <person name="Shan C."/>
            <person name="Zhang L."/>
            <person name="Zhou Y."/>
            <person name="Wang L."/>
            <person name="Guo W."/>
            <person name="Bai Y."/>
            <person name="Ruan J."/>
            <person name="Shangguan X."/>
            <person name="Mao Y."/>
            <person name="Jiang J."/>
            <person name="Zhu Y."/>
            <person name="Lei J."/>
            <person name="Kang H."/>
            <person name="Chen S."/>
            <person name="He X."/>
            <person name="Wang R."/>
            <person name="Wang Y."/>
            <person name="Chen J."/>
            <person name="Wang L."/>
            <person name="Yu S."/>
            <person name="Wang B."/>
            <person name="Wei J."/>
            <person name="Song S."/>
            <person name="Lu X."/>
            <person name="Gao Z."/>
            <person name="Gu W."/>
            <person name="Deng X."/>
            <person name="Ma D."/>
            <person name="Wang S."/>
            <person name="Liang W."/>
            <person name="Fang L."/>
            <person name="Cai C."/>
            <person name="Zhu X."/>
            <person name="Zhou B."/>
            <person name="Zhang Y."/>
            <person name="Chen Z."/>
            <person name="Xu S."/>
            <person name="Zhu R."/>
            <person name="Wang S."/>
            <person name="Zhang T."/>
            <person name="Zhao G."/>
        </authorList>
    </citation>
    <scope>NUCLEOTIDE SEQUENCE [LARGE SCALE GENOMIC DNA]</scope>
    <source>
        <strain evidence="3">cv. Xinhai21</strain>
        <tissue evidence="2">Leaf</tissue>
    </source>
</reference>
<sequence>MPLSQKTPATLSLSHHNCRHKYCSNRRHHTIVFSNIWKNGNAVHLKTRNHQGHIIESDVARVVGGIVRQKQPVDGPSEAELPDHPVESELNPELKLTTHPEFATLGGPIIPESTKPTPNFPLSRAVV</sequence>
<dbReference type="Proteomes" id="UP000239757">
    <property type="component" value="Unassembled WGS sequence"/>
</dbReference>
<name>A0A2P5YY67_GOSBA</name>
<dbReference type="AlphaFoldDB" id="A0A2P5YY67"/>
<dbReference type="EMBL" id="KZ662694">
    <property type="protein sequence ID" value="PPS20537.1"/>
    <property type="molecule type" value="Genomic_DNA"/>
</dbReference>
<organism evidence="2 3">
    <name type="scientific">Gossypium barbadense</name>
    <name type="common">Sea Island cotton</name>
    <name type="synonym">Hibiscus barbadensis</name>
    <dbReference type="NCBI Taxonomy" id="3634"/>
    <lineage>
        <taxon>Eukaryota</taxon>
        <taxon>Viridiplantae</taxon>
        <taxon>Streptophyta</taxon>
        <taxon>Embryophyta</taxon>
        <taxon>Tracheophyta</taxon>
        <taxon>Spermatophyta</taxon>
        <taxon>Magnoliopsida</taxon>
        <taxon>eudicotyledons</taxon>
        <taxon>Gunneridae</taxon>
        <taxon>Pentapetalae</taxon>
        <taxon>rosids</taxon>
        <taxon>malvids</taxon>
        <taxon>Malvales</taxon>
        <taxon>Malvaceae</taxon>
        <taxon>Malvoideae</taxon>
        <taxon>Gossypium</taxon>
    </lineage>
</organism>
<accession>A0A2P5YY67</accession>
<gene>
    <name evidence="2" type="ORF">GOBAR_AA00054</name>
</gene>
<evidence type="ECO:0000313" key="2">
    <source>
        <dbReference type="EMBL" id="PPS20537.1"/>
    </source>
</evidence>
<evidence type="ECO:0000313" key="3">
    <source>
        <dbReference type="Proteomes" id="UP000239757"/>
    </source>
</evidence>
<feature type="region of interest" description="Disordered" evidence="1">
    <location>
        <begin position="71"/>
        <end position="127"/>
    </location>
</feature>